<comment type="caution">
    <text evidence="3">The sequence shown here is derived from an EMBL/GenBank/DDBJ whole genome shotgun (WGS) entry which is preliminary data.</text>
</comment>
<accession>A0A388LUJ9</accession>
<protein>
    <submittedName>
        <fullName evidence="3">Uncharacterized protein</fullName>
    </submittedName>
</protein>
<keyword evidence="1" id="KW-0175">Coiled coil</keyword>
<feature type="region of interest" description="Disordered" evidence="2">
    <location>
        <begin position="247"/>
        <end position="269"/>
    </location>
</feature>
<feature type="compositionally biased region" description="Basic and acidic residues" evidence="2">
    <location>
        <begin position="357"/>
        <end position="369"/>
    </location>
</feature>
<feature type="compositionally biased region" description="Basic and acidic residues" evidence="2">
    <location>
        <begin position="331"/>
        <end position="346"/>
    </location>
</feature>
<dbReference type="Gramene" id="GBG85892">
    <property type="protein sequence ID" value="GBG85892"/>
    <property type="gene ID" value="CBR_g40704"/>
</dbReference>
<evidence type="ECO:0000313" key="3">
    <source>
        <dbReference type="EMBL" id="GBG85892.1"/>
    </source>
</evidence>
<feature type="coiled-coil region" evidence="1">
    <location>
        <begin position="52"/>
        <end position="134"/>
    </location>
</feature>
<feature type="coiled-coil region" evidence="1">
    <location>
        <begin position="190"/>
        <end position="217"/>
    </location>
</feature>
<evidence type="ECO:0000313" key="4">
    <source>
        <dbReference type="Proteomes" id="UP000265515"/>
    </source>
</evidence>
<dbReference type="AlphaFoldDB" id="A0A388LUJ9"/>
<evidence type="ECO:0000256" key="1">
    <source>
        <dbReference type="SAM" id="Coils"/>
    </source>
</evidence>
<keyword evidence="4" id="KW-1185">Reference proteome</keyword>
<evidence type="ECO:0000256" key="2">
    <source>
        <dbReference type="SAM" id="MobiDB-lite"/>
    </source>
</evidence>
<sequence length="369" mass="42147">MSTRLDKRLELLGLTTKTATTDKGCNNEGDTEVARLRMENEMLRKRLEKDSCLQGDDKVACLQRELAELRRQIMAKQTDSDEIYALKQEIEELRGTAYVKTNFETEIVGLRREISMLRDQSMQAEEEAITWKNEALRLGNKRGHIAVSTPECSGRGALKPHWTHNIRLADKWREELRKLQGNQQVLAFEVAMLKEIRAEAEKKRMKVEMQVKSLQEKLSKLTAPDDEKEPTMGGTNLKERLKAVAIRSTRKGKKATPGRVGQKTEDSRDKGLKVNDRYTFIENEKKKLRGLKKLGLKPYCKETSIKLEQVHETINELAEYRANKAFEKGIEKGKRSGAEGECSVHDIDDDETQTSADGRKDADERSVEL</sequence>
<organism evidence="3 4">
    <name type="scientific">Chara braunii</name>
    <name type="common">Braun's stonewort</name>
    <dbReference type="NCBI Taxonomy" id="69332"/>
    <lineage>
        <taxon>Eukaryota</taxon>
        <taxon>Viridiplantae</taxon>
        <taxon>Streptophyta</taxon>
        <taxon>Charophyceae</taxon>
        <taxon>Charales</taxon>
        <taxon>Characeae</taxon>
        <taxon>Chara</taxon>
    </lineage>
</organism>
<reference evidence="3 4" key="1">
    <citation type="journal article" date="2018" name="Cell">
        <title>The Chara Genome: Secondary Complexity and Implications for Plant Terrestrialization.</title>
        <authorList>
            <person name="Nishiyama T."/>
            <person name="Sakayama H."/>
            <person name="Vries J.D."/>
            <person name="Buschmann H."/>
            <person name="Saint-Marcoux D."/>
            <person name="Ullrich K.K."/>
            <person name="Haas F.B."/>
            <person name="Vanderstraeten L."/>
            <person name="Becker D."/>
            <person name="Lang D."/>
            <person name="Vosolsobe S."/>
            <person name="Rombauts S."/>
            <person name="Wilhelmsson P.K.I."/>
            <person name="Janitza P."/>
            <person name="Kern R."/>
            <person name="Heyl A."/>
            <person name="Rumpler F."/>
            <person name="Villalobos L.I.A.C."/>
            <person name="Clay J.M."/>
            <person name="Skokan R."/>
            <person name="Toyoda A."/>
            <person name="Suzuki Y."/>
            <person name="Kagoshima H."/>
            <person name="Schijlen E."/>
            <person name="Tajeshwar N."/>
            <person name="Catarino B."/>
            <person name="Hetherington A.J."/>
            <person name="Saltykova A."/>
            <person name="Bonnot C."/>
            <person name="Breuninger H."/>
            <person name="Symeonidi A."/>
            <person name="Radhakrishnan G.V."/>
            <person name="Van Nieuwerburgh F."/>
            <person name="Deforce D."/>
            <person name="Chang C."/>
            <person name="Karol K.G."/>
            <person name="Hedrich R."/>
            <person name="Ulvskov P."/>
            <person name="Glockner G."/>
            <person name="Delwiche C.F."/>
            <person name="Petrasek J."/>
            <person name="Van de Peer Y."/>
            <person name="Friml J."/>
            <person name="Beilby M."/>
            <person name="Dolan L."/>
            <person name="Kohara Y."/>
            <person name="Sugano S."/>
            <person name="Fujiyama A."/>
            <person name="Delaux P.-M."/>
            <person name="Quint M."/>
            <person name="TheiBen G."/>
            <person name="Hagemann M."/>
            <person name="Harholt J."/>
            <person name="Dunand C."/>
            <person name="Zachgo S."/>
            <person name="Langdale J."/>
            <person name="Maumus F."/>
            <person name="Straeten D.V.D."/>
            <person name="Gould S.B."/>
            <person name="Rensing S.A."/>
        </authorList>
    </citation>
    <scope>NUCLEOTIDE SEQUENCE [LARGE SCALE GENOMIC DNA]</scope>
    <source>
        <strain evidence="3 4">S276</strain>
    </source>
</reference>
<dbReference type="EMBL" id="BFEA01000539">
    <property type="protein sequence ID" value="GBG85892.1"/>
    <property type="molecule type" value="Genomic_DNA"/>
</dbReference>
<feature type="region of interest" description="Disordered" evidence="2">
    <location>
        <begin position="331"/>
        <end position="369"/>
    </location>
</feature>
<name>A0A388LUJ9_CHABU</name>
<gene>
    <name evidence="3" type="ORF">CBR_g40704</name>
</gene>
<dbReference type="Proteomes" id="UP000265515">
    <property type="component" value="Unassembled WGS sequence"/>
</dbReference>
<proteinExistence type="predicted"/>